<proteinExistence type="predicted"/>
<evidence type="ECO:0000313" key="2">
    <source>
        <dbReference type="Proteomes" id="UP000886998"/>
    </source>
</evidence>
<reference evidence="1" key="1">
    <citation type="submission" date="2020-08" db="EMBL/GenBank/DDBJ databases">
        <title>Multicomponent nature underlies the extraordinary mechanical properties of spider dragline silk.</title>
        <authorList>
            <person name="Kono N."/>
            <person name="Nakamura H."/>
            <person name="Mori M."/>
            <person name="Yoshida Y."/>
            <person name="Ohtoshi R."/>
            <person name="Malay A.D."/>
            <person name="Moran D.A.P."/>
            <person name="Tomita M."/>
            <person name="Numata K."/>
            <person name="Arakawa K."/>
        </authorList>
    </citation>
    <scope>NUCLEOTIDE SEQUENCE</scope>
</reference>
<gene>
    <name evidence="1" type="ORF">TNIN_132101</name>
</gene>
<comment type="caution">
    <text evidence="1">The sequence shown here is derived from an EMBL/GenBank/DDBJ whole genome shotgun (WGS) entry which is preliminary data.</text>
</comment>
<dbReference type="AlphaFoldDB" id="A0A8X7BZZ8"/>
<name>A0A8X7BZZ8_9ARAC</name>
<dbReference type="EMBL" id="BMAV01006263">
    <property type="protein sequence ID" value="GFY47989.1"/>
    <property type="molecule type" value="Genomic_DNA"/>
</dbReference>
<sequence length="66" mass="7455">MLTTCYETAGPREPTPGVRFFSLAPSFHCENSVIQRVTSISDALGRTFIDRKPQLKSVLQQMDKRP</sequence>
<evidence type="ECO:0000313" key="1">
    <source>
        <dbReference type="EMBL" id="GFY47989.1"/>
    </source>
</evidence>
<accession>A0A8X7BZZ8</accession>
<organism evidence="1 2">
    <name type="scientific">Trichonephila inaurata madagascariensis</name>
    <dbReference type="NCBI Taxonomy" id="2747483"/>
    <lineage>
        <taxon>Eukaryota</taxon>
        <taxon>Metazoa</taxon>
        <taxon>Ecdysozoa</taxon>
        <taxon>Arthropoda</taxon>
        <taxon>Chelicerata</taxon>
        <taxon>Arachnida</taxon>
        <taxon>Araneae</taxon>
        <taxon>Araneomorphae</taxon>
        <taxon>Entelegynae</taxon>
        <taxon>Araneoidea</taxon>
        <taxon>Nephilidae</taxon>
        <taxon>Trichonephila</taxon>
        <taxon>Trichonephila inaurata</taxon>
    </lineage>
</organism>
<keyword evidence="2" id="KW-1185">Reference proteome</keyword>
<dbReference type="Proteomes" id="UP000886998">
    <property type="component" value="Unassembled WGS sequence"/>
</dbReference>
<protein>
    <submittedName>
        <fullName evidence="1">Uncharacterized protein</fullName>
    </submittedName>
</protein>